<dbReference type="Proteomes" id="UP001159363">
    <property type="component" value="Chromosome 3"/>
</dbReference>
<evidence type="ECO:0000313" key="2">
    <source>
        <dbReference type="Proteomes" id="UP001159363"/>
    </source>
</evidence>
<reference evidence="1 2" key="1">
    <citation type="submission" date="2023-02" db="EMBL/GenBank/DDBJ databases">
        <title>LHISI_Scaffold_Assembly.</title>
        <authorList>
            <person name="Stuart O.P."/>
            <person name="Cleave R."/>
            <person name="Magrath M.J.L."/>
            <person name="Mikheyev A.S."/>
        </authorList>
    </citation>
    <scope>NUCLEOTIDE SEQUENCE [LARGE SCALE GENOMIC DNA]</scope>
    <source>
        <strain evidence="1">Daus_M_001</strain>
        <tissue evidence="1">Leg muscle</tissue>
    </source>
</reference>
<name>A0ABQ9HXQ5_9NEOP</name>
<comment type="caution">
    <text evidence="1">The sequence shown here is derived from an EMBL/GenBank/DDBJ whole genome shotgun (WGS) entry which is preliminary data.</text>
</comment>
<organism evidence="1 2">
    <name type="scientific">Dryococelus australis</name>
    <dbReference type="NCBI Taxonomy" id="614101"/>
    <lineage>
        <taxon>Eukaryota</taxon>
        <taxon>Metazoa</taxon>
        <taxon>Ecdysozoa</taxon>
        <taxon>Arthropoda</taxon>
        <taxon>Hexapoda</taxon>
        <taxon>Insecta</taxon>
        <taxon>Pterygota</taxon>
        <taxon>Neoptera</taxon>
        <taxon>Polyneoptera</taxon>
        <taxon>Phasmatodea</taxon>
        <taxon>Verophasmatodea</taxon>
        <taxon>Anareolatae</taxon>
        <taxon>Phasmatidae</taxon>
        <taxon>Eurycanthinae</taxon>
        <taxon>Dryococelus</taxon>
    </lineage>
</organism>
<protein>
    <submittedName>
        <fullName evidence="1">Uncharacterized protein</fullName>
    </submittedName>
</protein>
<accession>A0ABQ9HXQ5</accession>
<evidence type="ECO:0000313" key="1">
    <source>
        <dbReference type="EMBL" id="KAJ8889157.1"/>
    </source>
</evidence>
<sequence length="118" mass="12899">MVMREFSLGMKLVEVESVAVEELSLVYENHPGSGRMGLDSSGSCIKFRIGRMFGGHGSGNEGYEKVERPSKAKVEQTQAGIMLSQGLYIDKLLRDISMCDCKCSKKIPPTGYSAAEDD</sequence>
<gene>
    <name evidence="1" type="ORF">PR048_008651</name>
</gene>
<proteinExistence type="predicted"/>
<dbReference type="EMBL" id="JARBHB010000003">
    <property type="protein sequence ID" value="KAJ8889157.1"/>
    <property type="molecule type" value="Genomic_DNA"/>
</dbReference>
<keyword evidence="2" id="KW-1185">Reference proteome</keyword>